<protein>
    <submittedName>
        <fullName evidence="1">Uncharacterized protein</fullName>
    </submittedName>
</protein>
<gene>
    <name evidence="1" type="ORF">FO059_14615</name>
</gene>
<evidence type="ECO:0000313" key="1">
    <source>
        <dbReference type="EMBL" id="QDQ98319.1"/>
    </source>
</evidence>
<keyword evidence="2" id="KW-1185">Reference proteome</keyword>
<name>A0A516X5I2_9ACTN</name>
<sequence>MVKRAHEVRAVRAVIARTAAIGAAVGAVALFGAVGQASAEVAPGTYTSTTLSSGLILLQRDAHVEGNELVLIGRYPIHPTPTGGYVDVFPGHRIVMNSDGHGGYSGPAYLGSLVIGSITLTPHG</sequence>
<dbReference type="RefSeq" id="WP_143909724.1">
    <property type="nucleotide sequence ID" value="NZ_CP041765.1"/>
</dbReference>
<dbReference type="OrthoDB" id="4553374at2"/>
<evidence type="ECO:0000313" key="2">
    <source>
        <dbReference type="Proteomes" id="UP000317344"/>
    </source>
</evidence>
<dbReference type="AlphaFoldDB" id="A0A516X5I2"/>
<dbReference type="Proteomes" id="UP000317344">
    <property type="component" value="Chromosome"/>
</dbReference>
<organism evidence="1 2">
    <name type="scientific">Tomitella fengzijianii</name>
    <dbReference type="NCBI Taxonomy" id="2597660"/>
    <lineage>
        <taxon>Bacteria</taxon>
        <taxon>Bacillati</taxon>
        <taxon>Actinomycetota</taxon>
        <taxon>Actinomycetes</taxon>
        <taxon>Mycobacteriales</taxon>
        <taxon>Tomitella</taxon>
    </lineage>
</organism>
<reference evidence="1 2" key="1">
    <citation type="submission" date="2019-07" db="EMBL/GenBank/DDBJ databases">
        <title>Tomitella cavernea sp. nov., an actinomycete isolated from soil.</title>
        <authorList>
            <person name="Cheng J."/>
        </authorList>
    </citation>
    <scope>NUCLEOTIDE SEQUENCE [LARGE SCALE GENOMIC DNA]</scope>
    <source>
        <strain evidence="1 2">HY188</strain>
    </source>
</reference>
<reference evidence="1 2" key="2">
    <citation type="submission" date="2019-07" db="EMBL/GenBank/DDBJ databases">
        <authorList>
            <person name="Huang Y."/>
        </authorList>
    </citation>
    <scope>NUCLEOTIDE SEQUENCE [LARGE SCALE GENOMIC DNA]</scope>
    <source>
        <strain evidence="1 2">HY188</strain>
    </source>
</reference>
<proteinExistence type="predicted"/>
<accession>A0A516X5I2</accession>
<dbReference type="EMBL" id="CP041765">
    <property type="protein sequence ID" value="QDQ98319.1"/>
    <property type="molecule type" value="Genomic_DNA"/>
</dbReference>
<dbReference type="KEGG" id="toy:FO059_14615"/>